<feature type="signal peptide" evidence="1">
    <location>
        <begin position="1"/>
        <end position="16"/>
    </location>
</feature>
<evidence type="ECO:0000256" key="1">
    <source>
        <dbReference type="SAM" id="SignalP"/>
    </source>
</evidence>
<sequence>MLYLLSLILLPHLSRLLVTRYLRKGDIAKSVRSQTRRSSSKIAALIPCRYHLYLRDRGTASRSSPLQNFYSADVLLVQKCLPFGADGDIVAPSSVLSWIVSPCLRWSSLTTCLAVERINSPFLPMIERTPGPESCIKCRPNRRATLKTLEASNPYRRLIAQWLALETLTDAGVRDNLSFWVENGKINCHIMNQNLAMAIDTWDGDQRQNRR</sequence>
<dbReference type="EMBL" id="KE346343">
    <property type="protein sequence ID" value="EXC33725.1"/>
    <property type="molecule type" value="Genomic_DNA"/>
</dbReference>
<evidence type="ECO:0000313" key="2">
    <source>
        <dbReference type="EMBL" id="EXC33725.1"/>
    </source>
</evidence>
<reference evidence="3" key="1">
    <citation type="submission" date="2013-01" db="EMBL/GenBank/DDBJ databases">
        <title>Draft Genome Sequence of a Mulberry Tree, Morus notabilis C.K. Schneid.</title>
        <authorList>
            <person name="He N."/>
            <person name="Zhao S."/>
        </authorList>
    </citation>
    <scope>NUCLEOTIDE SEQUENCE</scope>
</reference>
<proteinExistence type="predicted"/>
<keyword evidence="3" id="KW-1185">Reference proteome</keyword>
<gene>
    <name evidence="2" type="ORF">L484_008969</name>
</gene>
<name>W9SIT9_9ROSA</name>
<organism evidence="2 3">
    <name type="scientific">Morus notabilis</name>
    <dbReference type="NCBI Taxonomy" id="981085"/>
    <lineage>
        <taxon>Eukaryota</taxon>
        <taxon>Viridiplantae</taxon>
        <taxon>Streptophyta</taxon>
        <taxon>Embryophyta</taxon>
        <taxon>Tracheophyta</taxon>
        <taxon>Spermatophyta</taxon>
        <taxon>Magnoliopsida</taxon>
        <taxon>eudicotyledons</taxon>
        <taxon>Gunneridae</taxon>
        <taxon>Pentapetalae</taxon>
        <taxon>rosids</taxon>
        <taxon>fabids</taxon>
        <taxon>Rosales</taxon>
        <taxon>Moraceae</taxon>
        <taxon>Moreae</taxon>
        <taxon>Morus</taxon>
    </lineage>
</organism>
<dbReference type="Proteomes" id="UP000030645">
    <property type="component" value="Unassembled WGS sequence"/>
</dbReference>
<dbReference type="AlphaFoldDB" id="W9SIT9"/>
<feature type="chain" id="PRO_5004933197" evidence="1">
    <location>
        <begin position="17"/>
        <end position="211"/>
    </location>
</feature>
<protein>
    <submittedName>
        <fullName evidence="2">Uncharacterized protein</fullName>
    </submittedName>
</protein>
<evidence type="ECO:0000313" key="3">
    <source>
        <dbReference type="Proteomes" id="UP000030645"/>
    </source>
</evidence>
<accession>W9SIT9</accession>
<keyword evidence="1" id="KW-0732">Signal</keyword>